<gene>
    <name evidence="2" type="ORF">PENTCL1PPCAC_3895</name>
</gene>
<dbReference type="Proteomes" id="UP001432027">
    <property type="component" value="Unassembled WGS sequence"/>
</dbReference>
<comment type="caution">
    <text evidence="2">The sequence shown here is derived from an EMBL/GenBank/DDBJ whole genome shotgun (WGS) entry which is preliminary data.</text>
</comment>
<dbReference type="AlphaFoldDB" id="A0AAV5SNN2"/>
<accession>A0AAV5SNN2</accession>
<keyword evidence="3" id="KW-1185">Reference proteome</keyword>
<reference evidence="2" key="1">
    <citation type="submission" date="2023-10" db="EMBL/GenBank/DDBJ databases">
        <title>Genome assembly of Pristionchus species.</title>
        <authorList>
            <person name="Yoshida K."/>
            <person name="Sommer R.J."/>
        </authorList>
    </citation>
    <scope>NUCLEOTIDE SEQUENCE</scope>
    <source>
        <strain evidence="2">RS0144</strain>
    </source>
</reference>
<keyword evidence="1" id="KW-0812">Transmembrane</keyword>
<evidence type="ECO:0000313" key="2">
    <source>
        <dbReference type="EMBL" id="GMS81720.1"/>
    </source>
</evidence>
<protein>
    <recommendedName>
        <fullName evidence="4">G protein-coupled receptor</fullName>
    </recommendedName>
</protein>
<keyword evidence="1" id="KW-1133">Transmembrane helix</keyword>
<sequence length="119" mass="13977">MPDLRSLSKGLERLNQMSALILNTLLLYLVKNYTRKMGNYKIFVTISSYINIYLCLVLAILNPKIIEFQQYFNFGSTFGYFAQSFIESRYYTAIVCGSFSLPYSFVVIHILYRYWTVTK</sequence>
<evidence type="ECO:0000256" key="1">
    <source>
        <dbReference type="SAM" id="Phobius"/>
    </source>
</evidence>
<dbReference type="InterPro" id="IPR019428">
    <property type="entry name" value="7TM_GPCR_serpentine_rcpt_Str"/>
</dbReference>
<dbReference type="InterPro" id="IPR019423">
    <property type="entry name" value="7TM_GPCR_serpentine_rcpt_Srj"/>
</dbReference>
<keyword evidence="1" id="KW-0472">Membrane</keyword>
<dbReference type="Pfam" id="PF10326">
    <property type="entry name" value="7TM_GPCR_Str"/>
    <property type="match status" value="1"/>
</dbReference>
<feature type="non-terminal residue" evidence="2">
    <location>
        <position position="119"/>
    </location>
</feature>
<dbReference type="PANTHER" id="PTHR45907">
    <property type="entry name" value="SERPENTINE RECEPTOR, CLASS J"/>
    <property type="match status" value="1"/>
</dbReference>
<name>A0AAV5SNN2_9BILA</name>
<feature type="transmembrane region" description="Helical" evidence="1">
    <location>
        <begin position="42"/>
        <end position="61"/>
    </location>
</feature>
<proteinExistence type="predicted"/>
<dbReference type="EMBL" id="BTSX01000001">
    <property type="protein sequence ID" value="GMS81720.1"/>
    <property type="molecule type" value="Genomic_DNA"/>
</dbReference>
<feature type="transmembrane region" description="Helical" evidence="1">
    <location>
        <begin position="14"/>
        <end position="30"/>
    </location>
</feature>
<organism evidence="2 3">
    <name type="scientific">Pristionchus entomophagus</name>
    <dbReference type="NCBI Taxonomy" id="358040"/>
    <lineage>
        <taxon>Eukaryota</taxon>
        <taxon>Metazoa</taxon>
        <taxon>Ecdysozoa</taxon>
        <taxon>Nematoda</taxon>
        <taxon>Chromadorea</taxon>
        <taxon>Rhabditida</taxon>
        <taxon>Rhabditina</taxon>
        <taxon>Diplogasteromorpha</taxon>
        <taxon>Diplogasteroidea</taxon>
        <taxon>Neodiplogasteridae</taxon>
        <taxon>Pristionchus</taxon>
    </lineage>
</organism>
<evidence type="ECO:0000313" key="3">
    <source>
        <dbReference type="Proteomes" id="UP001432027"/>
    </source>
</evidence>
<evidence type="ECO:0008006" key="4">
    <source>
        <dbReference type="Google" id="ProtNLM"/>
    </source>
</evidence>
<feature type="transmembrane region" description="Helical" evidence="1">
    <location>
        <begin position="90"/>
        <end position="112"/>
    </location>
</feature>
<dbReference type="PANTHER" id="PTHR45907:SF16">
    <property type="entry name" value="SERPENTINE RECEPTOR, CLASS J"/>
    <property type="match status" value="1"/>
</dbReference>